<keyword evidence="2" id="KW-0812">Transmembrane</keyword>
<dbReference type="InterPro" id="IPR013083">
    <property type="entry name" value="Znf_RING/FYVE/PHD"/>
</dbReference>
<dbReference type="PROSITE" id="PS50089">
    <property type="entry name" value="ZF_RING_2"/>
    <property type="match status" value="1"/>
</dbReference>
<evidence type="ECO:0000256" key="2">
    <source>
        <dbReference type="SAM" id="Phobius"/>
    </source>
</evidence>
<dbReference type="CDD" id="cd16454">
    <property type="entry name" value="RING-H2_PA-TM-RING"/>
    <property type="match status" value="1"/>
</dbReference>
<dbReference type="Pfam" id="PF13639">
    <property type="entry name" value="zf-RING_2"/>
    <property type="match status" value="1"/>
</dbReference>
<keyword evidence="1" id="KW-0863">Zinc-finger</keyword>
<evidence type="ECO:0000256" key="1">
    <source>
        <dbReference type="PROSITE-ProRule" id="PRU00175"/>
    </source>
</evidence>
<dbReference type="InterPro" id="IPR001841">
    <property type="entry name" value="Znf_RING"/>
</dbReference>
<dbReference type="Gene3D" id="3.30.40.10">
    <property type="entry name" value="Zinc/RING finger domain, C3HC4 (zinc finger)"/>
    <property type="match status" value="1"/>
</dbReference>
<dbReference type="HOGENOM" id="CLU_1274213_0_0_1"/>
<feature type="transmembrane region" description="Helical" evidence="2">
    <location>
        <begin position="51"/>
        <end position="71"/>
    </location>
</feature>
<reference evidence="4" key="3">
    <citation type="submission" date="2018-07" db="EMBL/GenBank/DDBJ databases">
        <title>WGS assembly of Glycine max.</title>
        <authorList>
            <person name="Schmutz J."/>
            <person name="Cannon S."/>
            <person name="Schlueter J."/>
            <person name="Ma J."/>
            <person name="Mitros T."/>
            <person name="Nelson W."/>
            <person name="Hyten D."/>
            <person name="Song Q."/>
            <person name="Thelen J."/>
            <person name="Cheng J."/>
            <person name="Xu D."/>
            <person name="Hellsten U."/>
            <person name="May G."/>
            <person name="Yu Y."/>
            <person name="Sakurai T."/>
            <person name="Umezawa T."/>
            <person name="Bhattacharyya M."/>
            <person name="Sandhu D."/>
            <person name="Valliyodan B."/>
            <person name="Lindquist E."/>
            <person name="Peto M."/>
            <person name="Grant D."/>
            <person name="Shu S."/>
            <person name="Goodstein D."/>
            <person name="Barry K."/>
            <person name="Futrell-Griggs M."/>
            <person name="Abernathy B."/>
            <person name="Du J."/>
            <person name="Tian Z."/>
            <person name="Zhu L."/>
            <person name="Gill N."/>
            <person name="Joshi T."/>
            <person name="Libault M."/>
            <person name="Sethuraman A."/>
            <person name="Zhang X."/>
            <person name="Shinozaki K."/>
            <person name="Nguyen H."/>
            <person name="Wing R."/>
            <person name="Cregan P."/>
            <person name="Specht J."/>
            <person name="Grimwood J."/>
            <person name="Rokhsar D."/>
            <person name="Stacey G."/>
            <person name="Shoemaker R."/>
            <person name="Jackson S."/>
        </authorList>
    </citation>
    <scope>NUCLEOTIDE SEQUENCE</scope>
    <source>
        <tissue evidence="4">Callus</tissue>
    </source>
</reference>
<keyword evidence="2" id="KW-1133">Transmembrane helix</keyword>
<dbReference type="SMART" id="SM00184">
    <property type="entry name" value="RING"/>
    <property type="match status" value="1"/>
</dbReference>
<dbReference type="GO" id="GO:0008270">
    <property type="term" value="F:zinc ion binding"/>
    <property type="evidence" value="ECO:0007669"/>
    <property type="project" value="UniProtKB-KW"/>
</dbReference>
<feature type="domain" description="RING-type" evidence="3">
    <location>
        <begin position="162"/>
        <end position="204"/>
    </location>
</feature>
<dbReference type="AlphaFoldDB" id="K7LV20"/>
<proteinExistence type="predicted"/>
<evidence type="ECO:0000313" key="5">
    <source>
        <dbReference type="EnsemblPlants" id="KRH26090"/>
    </source>
</evidence>
<dbReference type="Gramene" id="KRH26090">
    <property type="protein sequence ID" value="KRH26090"/>
    <property type="gene ID" value="GLYMA_12G151700"/>
</dbReference>
<dbReference type="EMBL" id="CM000845">
    <property type="protein sequence ID" value="KRH26090.1"/>
    <property type="molecule type" value="Genomic_DNA"/>
</dbReference>
<name>K7LV20_SOYBN</name>
<organism evidence="4">
    <name type="scientific">Glycine max</name>
    <name type="common">Soybean</name>
    <name type="synonym">Glycine hispida</name>
    <dbReference type="NCBI Taxonomy" id="3847"/>
    <lineage>
        <taxon>Eukaryota</taxon>
        <taxon>Viridiplantae</taxon>
        <taxon>Streptophyta</taxon>
        <taxon>Embryophyta</taxon>
        <taxon>Tracheophyta</taxon>
        <taxon>Spermatophyta</taxon>
        <taxon>Magnoliopsida</taxon>
        <taxon>eudicotyledons</taxon>
        <taxon>Gunneridae</taxon>
        <taxon>Pentapetalae</taxon>
        <taxon>rosids</taxon>
        <taxon>fabids</taxon>
        <taxon>Fabales</taxon>
        <taxon>Fabaceae</taxon>
        <taxon>Papilionoideae</taxon>
        <taxon>50 kb inversion clade</taxon>
        <taxon>NPAAA clade</taxon>
        <taxon>indigoferoid/millettioid clade</taxon>
        <taxon>Phaseoleae</taxon>
        <taxon>Glycine</taxon>
        <taxon>Glycine subgen. Soja</taxon>
    </lineage>
</organism>
<reference evidence="5" key="2">
    <citation type="submission" date="2018-02" db="UniProtKB">
        <authorList>
            <consortium name="EnsemblPlants"/>
        </authorList>
    </citation>
    <scope>IDENTIFICATION</scope>
    <source>
        <strain evidence="5">Williams 82</strain>
    </source>
</reference>
<dbReference type="PANTHER" id="PTHR45676">
    <property type="entry name" value="RING-H2 FINGER PROTEIN ATL51-RELATED"/>
    <property type="match status" value="1"/>
</dbReference>
<dbReference type="PANTHER" id="PTHR45676:SF41">
    <property type="entry name" value="RING-H2 FINGER PROTEIN ATL66"/>
    <property type="match status" value="1"/>
</dbReference>
<dbReference type="PaxDb" id="3847-GLYMA12G23406.1"/>
<accession>K7LV20</accession>
<dbReference type="Proteomes" id="UP000008827">
    <property type="component" value="Chromosome 12"/>
</dbReference>
<keyword evidence="1" id="KW-0862">Zinc</keyword>
<dbReference type="SUPFAM" id="SSF57850">
    <property type="entry name" value="RING/U-box"/>
    <property type="match status" value="1"/>
</dbReference>
<dbReference type="SMR" id="K7LV20"/>
<dbReference type="GO" id="GO:0061630">
    <property type="term" value="F:ubiquitin protein ligase activity"/>
    <property type="evidence" value="ECO:0000318"/>
    <property type="project" value="GO_Central"/>
</dbReference>
<protein>
    <recommendedName>
        <fullName evidence="3">RING-type domain-containing protein</fullName>
    </recommendedName>
</protein>
<dbReference type="EnsemblPlants" id="KRH26090">
    <property type="protein sequence ID" value="KRH26090"/>
    <property type="gene ID" value="GLYMA_12G151700"/>
</dbReference>
<keyword evidence="1" id="KW-0479">Metal-binding</keyword>
<dbReference type="OMA" id="HISHYEF"/>
<dbReference type="InParanoid" id="K7LV20"/>
<evidence type="ECO:0000259" key="3">
    <source>
        <dbReference type="PROSITE" id="PS50089"/>
    </source>
</evidence>
<keyword evidence="6" id="KW-1185">Reference proteome</keyword>
<dbReference type="eggNOG" id="KOG0800">
    <property type="taxonomic scope" value="Eukaryota"/>
</dbReference>
<evidence type="ECO:0000313" key="6">
    <source>
        <dbReference type="Proteomes" id="UP000008827"/>
    </source>
</evidence>
<sequence length="217" mass="25011">MSSLLHPNKNKHVKLSNLCSNSHIMDHNHHNNNRVPRIHAFLSPTPPSPPMLSFIAALSITTLIFMCLYVLSPIVSVAILLALYITTLFLCRFMQDRRELRERTSFHAQTPQNNQRVVRVFNKLFWVVEEKRGGKRQQVKKLLGCVLCFGSQAMASSCVSECAICLEDFKKGEECLVFSVCGHTFHCDCIKHWLEEKPSCPICRHYMHHISHYEFQT</sequence>
<gene>
    <name evidence="4" type="ORF">GLYMA_12G151700</name>
</gene>
<keyword evidence="2" id="KW-0472">Membrane</keyword>
<reference evidence="4 5" key="1">
    <citation type="journal article" date="2010" name="Nature">
        <title>Genome sequence of the palaeopolyploid soybean.</title>
        <authorList>
            <person name="Schmutz J."/>
            <person name="Cannon S.B."/>
            <person name="Schlueter J."/>
            <person name="Ma J."/>
            <person name="Mitros T."/>
            <person name="Nelson W."/>
            <person name="Hyten D.L."/>
            <person name="Song Q."/>
            <person name="Thelen J.J."/>
            <person name="Cheng J."/>
            <person name="Xu D."/>
            <person name="Hellsten U."/>
            <person name="May G.D."/>
            <person name="Yu Y."/>
            <person name="Sakurai T."/>
            <person name="Umezawa T."/>
            <person name="Bhattacharyya M.K."/>
            <person name="Sandhu D."/>
            <person name="Valliyodan B."/>
            <person name="Lindquist E."/>
            <person name="Peto M."/>
            <person name="Grant D."/>
            <person name="Shu S."/>
            <person name="Goodstein D."/>
            <person name="Barry K."/>
            <person name="Futrell-Griggs M."/>
            <person name="Abernathy B."/>
            <person name="Du J."/>
            <person name="Tian Z."/>
            <person name="Zhu L."/>
            <person name="Gill N."/>
            <person name="Joshi T."/>
            <person name="Libault M."/>
            <person name="Sethuraman A."/>
            <person name="Zhang X.-C."/>
            <person name="Shinozaki K."/>
            <person name="Nguyen H.T."/>
            <person name="Wing R.A."/>
            <person name="Cregan P."/>
            <person name="Specht J."/>
            <person name="Grimwood J."/>
            <person name="Rokhsar D."/>
            <person name="Stacey G."/>
            <person name="Shoemaker R.C."/>
            <person name="Jackson S.A."/>
        </authorList>
    </citation>
    <scope>NUCLEOTIDE SEQUENCE</scope>
    <source>
        <strain evidence="5">cv. Williams 82</strain>
        <tissue evidence="4">Callus</tissue>
    </source>
</reference>
<evidence type="ECO:0000313" key="4">
    <source>
        <dbReference type="EMBL" id="KRH26090.1"/>
    </source>
</evidence>